<dbReference type="PANTHER" id="PTHR31681">
    <property type="entry name" value="C2H2-LIKE ZINC FINGER PROTEIN"/>
    <property type="match status" value="1"/>
</dbReference>
<proteinExistence type="predicted"/>
<evidence type="ECO:0000313" key="2">
    <source>
        <dbReference type="Proteomes" id="UP000694864"/>
    </source>
</evidence>
<gene>
    <name evidence="3" type="primary">LOC104725963</name>
</gene>
<feature type="domain" description="KIB1-4 beta-propeller" evidence="1">
    <location>
        <begin position="63"/>
        <end position="332"/>
    </location>
</feature>
<dbReference type="RefSeq" id="XP_010443019.1">
    <property type="nucleotide sequence ID" value="XM_010444717.2"/>
</dbReference>
<protein>
    <submittedName>
        <fullName evidence="3">Uncharacterized protein LOC104725963</fullName>
    </submittedName>
</protein>
<accession>A0ABM0ULS3</accession>
<organism evidence="2 3">
    <name type="scientific">Camelina sativa</name>
    <name type="common">False flax</name>
    <name type="synonym">Myagrum sativum</name>
    <dbReference type="NCBI Taxonomy" id="90675"/>
    <lineage>
        <taxon>Eukaryota</taxon>
        <taxon>Viridiplantae</taxon>
        <taxon>Streptophyta</taxon>
        <taxon>Embryophyta</taxon>
        <taxon>Tracheophyta</taxon>
        <taxon>Spermatophyta</taxon>
        <taxon>Magnoliopsida</taxon>
        <taxon>eudicotyledons</taxon>
        <taxon>Gunneridae</taxon>
        <taxon>Pentapetalae</taxon>
        <taxon>rosids</taxon>
        <taxon>malvids</taxon>
        <taxon>Brassicales</taxon>
        <taxon>Brassicaceae</taxon>
        <taxon>Camelineae</taxon>
        <taxon>Camelina</taxon>
    </lineage>
</organism>
<reference evidence="2" key="1">
    <citation type="journal article" date="2014" name="Nat. Commun.">
        <title>The emerging biofuel crop Camelina sativa retains a highly undifferentiated hexaploid genome structure.</title>
        <authorList>
            <person name="Kagale S."/>
            <person name="Koh C."/>
            <person name="Nixon J."/>
            <person name="Bollina V."/>
            <person name="Clarke W.E."/>
            <person name="Tuteja R."/>
            <person name="Spillane C."/>
            <person name="Robinson S.J."/>
            <person name="Links M.G."/>
            <person name="Clarke C."/>
            <person name="Higgins E.E."/>
            <person name="Huebert T."/>
            <person name="Sharpe A.G."/>
            <person name="Parkin I.A."/>
        </authorList>
    </citation>
    <scope>NUCLEOTIDE SEQUENCE [LARGE SCALE GENOMIC DNA]</scope>
    <source>
        <strain evidence="2">cv. DH55</strain>
    </source>
</reference>
<reference evidence="3" key="2">
    <citation type="submission" date="2025-08" db="UniProtKB">
        <authorList>
            <consortium name="RefSeq"/>
        </authorList>
    </citation>
    <scope>IDENTIFICATION</scope>
    <source>
        <tissue evidence="3">Leaf</tissue>
    </source>
</reference>
<name>A0ABM0ULS3_CAMSA</name>
<evidence type="ECO:0000259" key="1">
    <source>
        <dbReference type="Pfam" id="PF03478"/>
    </source>
</evidence>
<dbReference type="GeneID" id="104725963"/>
<dbReference type="Proteomes" id="UP000694864">
    <property type="component" value="Chromosome 11"/>
</dbReference>
<keyword evidence="2" id="KW-1185">Reference proteome</keyword>
<dbReference type="Pfam" id="PF03478">
    <property type="entry name" value="Beta-prop_KIB1-4"/>
    <property type="match status" value="1"/>
</dbReference>
<evidence type="ECO:0000313" key="3">
    <source>
        <dbReference type="RefSeq" id="XP_010443019.1"/>
    </source>
</evidence>
<sequence length="368" mass="41635">MSQLLLRRLCFSKPASVRSSSLLLSKGFSSPSLQNPPCVVIGARRRRAYDDFGSLIIFYANDDDEIYLDKKVPMELIYNYATVTIGASHGWVATYNKDERFLRLRDDLNPNASYANPKSIPLPPLVTLPHCQTRIVTNVSMSSSSPDDDEDCVVAVKFLGPQLSFCRPARSHPEWTNIRIRNPCFFSSRVMFSKKDNMFRIPGSGGHLMGSWTHKHDNPKFQSLRFRNLPKLTKTKRELLDSCSTSEHLVESPDGETFLVKWYRKTAPEKKDGKVRLKTTAVMVFKVDEEGGNAVYTRDIGDLYIFLSKSEPFCVHASSFPDLCSNRIELMDFDESVVVDLADDSSMIAGNAHFWTPYHIPPGFEALD</sequence>
<dbReference type="PANTHER" id="PTHR31681:SF79">
    <property type="entry name" value="DUF295 DOMAIN-CONTAINING PROTEIN"/>
    <property type="match status" value="1"/>
</dbReference>
<dbReference type="InterPro" id="IPR005174">
    <property type="entry name" value="KIB1-4_b-propeller"/>
</dbReference>